<evidence type="ECO:0000256" key="2">
    <source>
        <dbReference type="ARBA" id="ARBA00038115"/>
    </source>
</evidence>
<dbReference type="SUPFAM" id="SSF53474">
    <property type="entry name" value="alpha/beta-Hydrolases"/>
    <property type="match status" value="1"/>
</dbReference>
<dbReference type="Pfam" id="PF12697">
    <property type="entry name" value="Abhydrolase_6"/>
    <property type="match status" value="1"/>
</dbReference>
<evidence type="ECO:0000256" key="1">
    <source>
        <dbReference type="ARBA" id="ARBA00022801"/>
    </source>
</evidence>
<dbReference type="PANTHER" id="PTHR22946:SF9">
    <property type="entry name" value="POLYKETIDE TRANSFERASE AF380"/>
    <property type="match status" value="1"/>
</dbReference>
<keyword evidence="6" id="KW-1185">Reference proteome</keyword>
<feature type="domain" description="AB hydrolase-1" evidence="4">
    <location>
        <begin position="67"/>
        <end position="276"/>
    </location>
</feature>
<reference evidence="5 6" key="1">
    <citation type="journal article" date="2014" name="Antonie Van Leeuwenhoek">
        <title>Hyphomonas beringensis sp. nov. and Hyphomonas chukchiensis sp. nov., isolated from surface seawater of the Bering Sea and Chukchi Sea.</title>
        <authorList>
            <person name="Li C."/>
            <person name="Lai Q."/>
            <person name="Li G."/>
            <person name="Dong C."/>
            <person name="Wang J."/>
            <person name="Liao Y."/>
            <person name="Shao Z."/>
        </authorList>
    </citation>
    <scope>NUCLEOTIDE SEQUENCE [LARGE SCALE GENOMIC DNA]</scope>
    <source>
        <strain evidence="5 6">BH-BN04-4</strain>
    </source>
</reference>
<sequence length="290" mass="30331">MISTAASLGALILVAACASAPTLDADPAPAFDADFPPSLVELNFQSHGDRLNGHAYLADGPGPHPTVVLLHGFPGNERNLDLAQDLRSDGFNVLFFHYRGAWGSEGTYSFTHVIEDVAAATDYLRANAGALRTDPDKLILVGHSMGGFAALEAAARDETIACVAGIAPANMGPLADAPAERTDGFAAYADTMQMLAGLTGENAIAEVKANREAFDTRLLAPKLVGKSVLIIGGDKDTSVPVDSVIAPLVAAYEAEPGIDLTAMILSGDHSFSWSRQELIDEVVGWAEGCR</sequence>
<gene>
    <name evidence="5" type="ORF">HY30_03915</name>
</gene>
<dbReference type="InterPro" id="IPR050261">
    <property type="entry name" value="FrsA_esterase"/>
</dbReference>
<comment type="similarity">
    <text evidence="2">Belongs to the AB hydrolase superfamily. FUS2 hydrolase family.</text>
</comment>
<keyword evidence="1" id="KW-0378">Hydrolase</keyword>
<evidence type="ECO:0000259" key="4">
    <source>
        <dbReference type="Pfam" id="PF12697"/>
    </source>
</evidence>
<dbReference type="eggNOG" id="COG1073">
    <property type="taxonomic scope" value="Bacteria"/>
</dbReference>
<dbReference type="PATRIC" id="fig|1280947.3.peg.1658"/>
<accession>A0A062UCW7</accession>
<dbReference type="PANTHER" id="PTHR22946">
    <property type="entry name" value="DIENELACTONE HYDROLASE DOMAIN-CONTAINING PROTEIN-RELATED"/>
    <property type="match status" value="1"/>
</dbReference>
<comment type="caution">
    <text evidence="5">The sequence shown here is derived from an EMBL/GenBank/DDBJ whole genome shotgun (WGS) entry which is preliminary data.</text>
</comment>
<evidence type="ECO:0000313" key="6">
    <source>
        <dbReference type="Proteomes" id="UP000027190"/>
    </source>
</evidence>
<dbReference type="STRING" id="1280947.HY30_03915"/>
<dbReference type="GO" id="GO:0052689">
    <property type="term" value="F:carboxylic ester hydrolase activity"/>
    <property type="evidence" value="ECO:0007669"/>
    <property type="project" value="UniProtKB-ARBA"/>
</dbReference>
<dbReference type="InterPro" id="IPR029058">
    <property type="entry name" value="AB_hydrolase_fold"/>
</dbReference>
<dbReference type="EMBL" id="AWFG01000019">
    <property type="protein sequence ID" value="KCZ58895.1"/>
    <property type="molecule type" value="Genomic_DNA"/>
</dbReference>
<name>A0A062UCW7_9PROT</name>
<evidence type="ECO:0000256" key="3">
    <source>
        <dbReference type="SAM" id="SignalP"/>
    </source>
</evidence>
<protein>
    <recommendedName>
        <fullName evidence="4">AB hydrolase-1 domain-containing protein</fullName>
    </recommendedName>
</protein>
<feature type="chain" id="PRO_5001619171" description="AB hydrolase-1 domain-containing protein" evidence="3">
    <location>
        <begin position="26"/>
        <end position="290"/>
    </location>
</feature>
<proteinExistence type="inferred from homology"/>
<feature type="signal peptide" evidence="3">
    <location>
        <begin position="1"/>
        <end position="25"/>
    </location>
</feature>
<organism evidence="5 6">
    <name type="scientific">Hyphomonas chukchiensis</name>
    <dbReference type="NCBI Taxonomy" id="1280947"/>
    <lineage>
        <taxon>Bacteria</taxon>
        <taxon>Pseudomonadati</taxon>
        <taxon>Pseudomonadota</taxon>
        <taxon>Alphaproteobacteria</taxon>
        <taxon>Hyphomonadales</taxon>
        <taxon>Hyphomonadaceae</taxon>
        <taxon>Hyphomonas</taxon>
    </lineage>
</organism>
<dbReference type="Gene3D" id="3.40.50.1820">
    <property type="entry name" value="alpha/beta hydrolase"/>
    <property type="match status" value="1"/>
</dbReference>
<evidence type="ECO:0000313" key="5">
    <source>
        <dbReference type="EMBL" id="KCZ58895.1"/>
    </source>
</evidence>
<keyword evidence="3" id="KW-0732">Signal</keyword>
<dbReference type="AlphaFoldDB" id="A0A062UCW7"/>
<dbReference type="InterPro" id="IPR000073">
    <property type="entry name" value="AB_hydrolase_1"/>
</dbReference>
<dbReference type="Proteomes" id="UP000027190">
    <property type="component" value="Unassembled WGS sequence"/>
</dbReference>